<feature type="transmembrane region" description="Helical" evidence="5">
    <location>
        <begin position="42"/>
        <end position="60"/>
    </location>
</feature>
<accession>A0A6V2ID21</accession>
<evidence type="ECO:0008006" key="7">
    <source>
        <dbReference type="Google" id="ProtNLM"/>
    </source>
</evidence>
<sequence length="179" mass="19015">MVQSNQGSDSFAAKLVALLSLLNCCGRFLVGFLADLPRVCKVVLLGCTALVMAVALFLSAMAQPHSASVCLIITVAFIATAYGGAWVLVISTLSDFFGTYNIGKNVGLIAVGPGISGLLFNTFSAWIYEQHTPSDSNICVGKYCYYESFLLTGSAAVLSCIIFLLLKCSRCQSSIRSNN</sequence>
<comment type="subcellular location">
    <subcellularLocation>
        <location evidence="1">Membrane</location>
        <topology evidence="1">Multi-pass membrane protein</topology>
    </subcellularLocation>
</comment>
<dbReference type="GO" id="GO:0016020">
    <property type="term" value="C:membrane"/>
    <property type="evidence" value="ECO:0007669"/>
    <property type="project" value="UniProtKB-SubCell"/>
</dbReference>
<keyword evidence="2 5" id="KW-0812">Transmembrane</keyword>
<dbReference type="InterPro" id="IPR036259">
    <property type="entry name" value="MFS_trans_sf"/>
</dbReference>
<dbReference type="SUPFAM" id="SSF103473">
    <property type="entry name" value="MFS general substrate transporter"/>
    <property type="match status" value="1"/>
</dbReference>
<dbReference type="PANTHER" id="PTHR21576">
    <property type="entry name" value="UNCHARACTERIZED NODULIN-LIKE PROTEIN"/>
    <property type="match status" value="1"/>
</dbReference>
<organism evidence="6">
    <name type="scientific">Ditylum brightwellii</name>
    <dbReference type="NCBI Taxonomy" id="49249"/>
    <lineage>
        <taxon>Eukaryota</taxon>
        <taxon>Sar</taxon>
        <taxon>Stramenopiles</taxon>
        <taxon>Ochrophyta</taxon>
        <taxon>Bacillariophyta</taxon>
        <taxon>Mediophyceae</taxon>
        <taxon>Lithodesmiophycidae</taxon>
        <taxon>Lithodesmiales</taxon>
        <taxon>Lithodesmiaceae</taxon>
        <taxon>Ditylum</taxon>
    </lineage>
</organism>
<evidence type="ECO:0000256" key="1">
    <source>
        <dbReference type="ARBA" id="ARBA00004141"/>
    </source>
</evidence>
<feature type="transmembrane region" description="Helical" evidence="5">
    <location>
        <begin position="105"/>
        <end position="128"/>
    </location>
</feature>
<dbReference type="AlphaFoldDB" id="A0A6V2ID21"/>
<evidence type="ECO:0000256" key="2">
    <source>
        <dbReference type="ARBA" id="ARBA00022692"/>
    </source>
</evidence>
<dbReference type="PANTHER" id="PTHR21576:SF158">
    <property type="entry name" value="RIBOSOMAL RNA-PROCESSING PROTEIN 12-LIKE CONSERVED DOMAIN-CONTAINING PROTEIN"/>
    <property type="match status" value="1"/>
</dbReference>
<dbReference type="Gene3D" id="1.20.1250.20">
    <property type="entry name" value="MFS general substrate transporter like domains"/>
    <property type="match status" value="1"/>
</dbReference>
<keyword evidence="3 5" id="KW-1133">Transmembrane helix</keyword>
<dbReference type="InterPro" id="IPR011701">
    <property type="entry name" value="MFS"/>
</dbReference>
<dbReference type="GO" id="GO:0022857">
    <property type="term" value="F:transmembrane transporter activity"/>
    <property type="evidence" value="ECO:0007669"/>
    <property type="project" value="InterPro"/>
</dbReference>
<feature type="transmembrane region" description="Helical" evidence="5">
    <location>
        <begin position="12"/>
        <end position="30"/>
    </location>
</feature>
<gene>
    <name evidence="6" type="ORF">DBRI00130_LOCUS23797</name>
</gene>
<feature type="transmembrane region" description="Helical" evidence="5">
    <location>
        <begin position="66"/>
        <end position="93"/>
    </location>
</feature>
<evidence type="ECO:0000256" key="3">
    <source>
        <dbReference type="ARBA" id="ARBA00022989"/>
    </source>
</evidence>
<evidence type="ECO:0000313" key="6">
    <source>
        <dbReference type="EMBL" id="CAE4624142.1"/>
    </source>
</evidence>
<evidence type="ECO:0000256" key="4">
    <source>
        <dbReference type="ARBA" id="ARBA00023136"/>
    </source>
</evidence>
<proteinExistence type="predicted"/>
<protein>
    <recommendedName>
        <fullName evidence="7">Nodulin-like domain-containing protein</fullName>
    </recommendedName>
</protein>
<name>A0A6V2ID21_9STRA</name>
<feature type="transmembrane region" description="Helical" evidence="5">
    <location>
        <begin position="148"/>
        <end position="166"/>
    </location>
</feature>
<reference evidence="6" key="1">
    <citation type="submission" date="2021-01" db="EMBL/GenBank/DDBJ databases">
        <authorList>
            <person name="Corre E."/>
            <person name="Pelletier E."/>
            <person name="Niang G."/>
            <person name="Scheremetjew M."/>
            <person name="Finn R."/>
            <person name="Kale V."/>
            <person name="Holt S."/>
            <person name="Cochrane G."/>
            <person name="Meng A."/>
            <person name="Brown T."/>
            <person name="Cohen L."/>
        </authorList>
    </citation>
    <scope>NUCLEOTIDE SEQUENCE</scope>
    <source>
        <strain evidence="6">GSO104</strain>
    </source>
</reference>
<dbReference type="EMBL" id="HBNS01030320">
    <property type="protein sequence ID" value="CAE4624142.1"/>
    <property type="molecule type" value="Transcribed_RNA"/>
</dbReference>
<evidence type="ECO:0000256" key="5">
    <source>
        <dbReference type="SAM" id="Phobius"/>
    </source>
</evidence>
<keyword evidence="4 5" id="KW-0472">Membrane</keyword>
<dbReference type="Pfam" id="PF07690">
    <property type="entry name" value="MFS_1"/>
    <property type="match status" value="1"/>
</dbReference>